<protein>
    <submittedName>
        <fullName evidence="11">Ferredoxin</fullName>
    </submittedName>
</protein>
<dbReference type="AlphaFoldDB" id="K8EFB9"/>
<comment type="cofactor">
    <cofactor evidence="8">
        <name>[2Fe-2S] cluster</name>
        <dbReference type="ChEBI" id="CHEBI:190135"/>
    </cofactor>
</comment>
<evidence type="ECO:0000256" key="6">
    <source>
        <dbReference type="ARBA" id="ARBA00023004"/>
    </source>
</evidence>
<feature type="compositionally biased region" description="Basic residues" evidence="9">
    <location>
        <begin position="23"/>
        <end position="39"/>
    </location>
</feature>
<dbReference type="KEGG" id="bpg:Bathy05g01380"/>
<dbReference type="GO" id="GO:0046872">
    <property type="term" value="F:metal ion binding"/>
    <property type="evidence" value="ECO:0007669"/>
    <property type="project" value="UniProtKB-KW"/>
</dbReference>
<keyword evidence="3" id="KW-0001">2Fe-2S</keyword>
<dbReference type="GO" id="GO:0051537">
    <property type="term" value="F:2 iron, 2 sulfur cluster binding"/>
    <property type="evidence" value="ECO:0007669"/>
    <property type="project" value="UniProtKB-KW"/>
</dbReference>
<dbReference type="PROSITE" id="PS51085">
    <property type="entry name" value="2FE2S_FER_2"/>
    <property type="match status" value="1"/>
</dbReference>
<dbReference type="InterPro" id="IPR001041">
    <property type="entry name" value="2Fe-2S_ferredoxin-type"/>
</dbReference>
<evidence type="ECO:0000256" key="3">
    <source>
        <dbReference type="ARBA" id="ARBA00022714"/>
    </source>
</evidence>
<feature type="region of interest" description="Disordered" evidence="9">
    <location>
        <begin position="1"/>
        <end position="39"/>
    </location>
</feature>
<dbReference type="OrthoDB" id="1885901at2759"/>
<evidence type="ECO:0000259" key="10">
    <source>
        <dbReference type="PROSITE" id="PS51085"/>
    </source>
</evidence>
<sequence>MTTTTSATSSRFQNLQQHQRYQYQRRSRTTTTTRRKRNAHVITRAAKNDDENDKEENLFSKAEKMLEKAGVSMGPIAMSLQEDGKNIKEKSFDSREAIEEAVKARKSIANLTTEEWKKKYVNKDGTVDLFMEDDFNVASRKAGAGDYDTLINVENVAWQNKGSSEVDAPIRNVKITDHETGEVLELDVPEGRYILFEAEQQGWELPNACRMGCCTKCAVKVTKGSLEQIEALGVSKEMRDEGYALLCVAHATSDIECITQDEEEVYMKQFGEVFGKLATDKNAKSVVRDDFALEIADMDE</sequence>
<dbReference type="Pfam" id="PF00111">
    <property type="entry name" value="Fer2"/>
    <property type="match status" value="1"/>
</dbReference>
<evidence type="ECO:0000256" key="9">
    <source>
        <dbReference type="SAM" id="MobiDB-lite"/>
    </source>
</evidence>
<comment type="similarity">
    <text evidence="1">Belongs to the 2Fe2S plant-type ferredoxin family.</text>
</comment>
<name>K8EFB9_9CHLO</name>
<evidence type="ECO:0000256" key="4">
    <source>
        <dbReference type="ARBA" id="ARBA00022723"/>
    </source>
</evidence>
<evidence type="ECO:0000256" key="2">
    <source>
        <dbReference type="ARBA" id="ARBA00022448"/>
    </source>
</evidence>
<keyword evidence="7" id="KW-0411">Iron-sulfur</keyword>
<keyword evidence="6" id="KW-0408">Iron</keyword>
<gene>
    <name evidence="11" type="ORF">Bathy05g01380</name>
</gene>
<accession>K8EFB9</accession>
<dbReference type="CDD" id="cd00207">
    <property type="entry name" value="fer2"/>
    <property type="match status" value="1"/>
</dbReference>
<organism evidence="11 12">
    <name type="scientific">Bathycoccus prasinos</name>
    <dbReference type="NCBI Taxonomy" id="41875"/>
    <lineage>
        <taxon>Eukaryota</taxon>
        <taxon>Viridiplantae</taxon>
        <taxon>Chlorophyta</taxon>
        <taxon>Mamiellophyceae</taxon>
        <taxon>Mamiellales</taxon>
        <taxon>Bathycoccaceae</taxon>
        <taxon>Bathycoccus</taxon>
    </lineage>
</organism>
<dbReference type="EMBL" id="FO082274">
    <property type="protein sequence ID" value="CCO16726.1"/>
    <property type="molecule type" value="Genomic_DNA"/>
</dbReference>
<dbReference type="InterPro" id="IPR012675">
    <property type="entry name" value="Beta-grasp_dom_sf"/>
</dbReference>
<evidence type="ECO:0000313" key="12">
    <source>
        <dbReference type="Proteomes" id="UP000198341"/>
    </source>
</evidence>
<dbReference type="Proteomes" id="UP000198341">
    <property type="component" value="Chromosome 5"/>
</dbReference>
<dbReference type="RefSeq" id="XP_007513168.1">
    <property type="nucleotide sequence ID" value="XM_007513106.1"/>
</dbReference>
<feature type="domain" description="2Fe-2S ferredoxin-type" evidence="10">
    <location>
        <begin position="171"/>
        <end position="263"/>
    </location>
</feature>
<proteinExistence type="inferred from homology"/>
<evidence type="ECO:0000313" key="11">
    <source>
        <dbReference type="EMBL" id="CCO16726.1"/>
    </source>
</evidence>
<keyword evidence="2" id="KW-0813">Transport</keyword>
<dbReference type="Gene3D" id="3.10.20.30">
    <property type="match status" value="1"/>
</dbReference>
<dbReference type="GeneID" id="19015641"/>
<reference evidence="11 12" key="1">
    <citation type="submission" date="2011-10" db="EMBL/GenBank/DDBJ databases">
        <authorList>
            <person name="Genoscope - CEA"/>
        </authorList>
    </citation>
    <scope>NUCLEOTIDE SEQUENCE [LARGE SCALE GENOMIC DNA]</scope>
    <source>
        <strain evidence="11 12">RCC 1105</strain>
    </source>
</reference>
<evidence type="ECO:0000256" key="5">
    <source>
        <dbReference type="ARBA" id="ARBA00022982"/>
    </source>
</evidence>
<evidence type="ECO:0000256" key="7">
    <source>
        <dbReference type="ARBA" id="ARBA00023014"/>
    </source>
</evidence>
<feature type="compositionally biased region" description="Polar residues" evidence="9">
    <location>
        <begin position="1"/>
        <end position="15"/>
    </location>
</feature>
<keyword evidence="5" id="KW-0249">Electron transport</keyword>
<evidence type="ECO:0000256" key="1">
    <source>
        <dbReference type="ARBA" id="ARBA00007874"/>
    </source>
</evidence>
<dbReference type="eggNOG" id="ENOG502RXRY">
    <property type="taxonomic scope" value="Eukaryota"/>
</dbReference>
<dbReference type="SUPFAM" id="SSF54292">
    <property type="entry name" value="2Fe-2S ferredoxin-like"/>
    <property type="match status" value="1"/>
</dbReference>
<dbReference type="PANTHER" id="PTHR43112">
    <property type="entry name" value="FERREDOXIN"/>
    <property type="match status" value="1"/>
</dbReference>
<evidence type="ECO:0000256" key="8">
    <source>
        <dbReference type="ARBA" id="ARBA00034078"/>
    </source>
</evidence>
<dbReference type="PANTHER" id="PTHR43112:SF10">
    <property type="entry name" value="FERREDOXIN C 2, CHLOROPLASTIC"/>
    <property type="match status" value="1"/>
</dbReference>
<dbReference type="InterPro" id="IPR036010">
    <property type="entry name" value="2Fe-2S_ferredoxin-like_sf"/>
</dbReference>
<dbReference type="STRING" id="41875.K8EFB9"/>
<keyword evidence="4" id="KW-0479">Metal-binding</keyword>
<keyword evidence="12" id="KW-1185">Reference proteome</keyword>